<feature type="transmembrane region" description="Helical" evidence="1">
    <location>
        <begin position="63"/>
        <end position="84"/>
    </location>
</feature>
<feature type="non-terminal residue" evidence="2">
    <location>
        <position position="88"/>
    </location>
</feature>
<evidence type="ECO:0008006" key="3">
    <source>
        <dbReference type="Google" id="ProtNLM"/>
    </source>
</evidence>
<proteinExistence type="predicted"/>
<dbReference type="EMBL" id="BARV01038143">
    <property type="protein sequence ID" value="GAI57483.1"/>
    <property type="molecule type" value="Genomic_DNA"/>
</dbReference>
<reference evidence="2" key="1">
    <citation type="journal article" date="2014" name="Front. Microbiol.">
        <title>High frequency of phylogenetically diverse reductive dehalogenase-homologous genes in deep subseafloor sedimentary metagenomes.</title>
        <authorList>
            <person name="Kawai M."/>
            <person name="Futagami T."/>
            <person name="Toyoda A."/>
            <person name="Takaki Y."/>
            <person name="Nishi S."/>
            <person name="Hori S."/>
            <person name="Arai W."/>
            <person name="Tsubouchi T."/>
            <person name="Morono Y."/>
            <person name="Uchiyama I."/>
            <person name="Ito T."/>
            <person name="Fujiyama A."/>
            <person name="Inagaki F."/>
            <person name="Takami H."/>
        </authorList>
    </citation>
    <scope>NUCLEOTIDE SEQUENCE</scope>
    <source>
        <strain evidence="2">Expedition CK06-06</strain>
    </source>
</reference>
<keyword evidence="1" id="KW-0472">Membrane</keyword>
<organism evidence="2">
    <name type="scientific">marine sediment metagenome</name>
    <dbReference type="NCBI Taxonomy" id="412755"/>
    <lineage>
        <taxon>unclassified sequences</taxon>
        <taxon>metagenomes</taxon>
        <taxon>ecological metagenomes</taxon>
    </lineage>
</organism>
<keyword evidence="1" id="KW-1133">Transmembrane helix</keyword>
<protein>
    <recommendedName>
        <fullName evidence="3">EamA domain-containing protein</fullName>
    </recommendedName>
</protein>
<comment type="caution">
    <text evidence="2">The sequence shown here is derived from an EMBL/GenBank/DDBJ whole genome shotgun (WGS) entry which is preliminary data.</text>
</comment>
<evidence type="ECO:0000256" key="1">
    <source>
        <dbReference type="SAM" id="Phobius"/>
    </source>
</evidence>
<keyword evidence="1" id="KW-0812">Transmembrane</keyword>
<feature type="transmembrane region" description="Helical" evidence="1">
    <location>
        <begin position="34"/>
        <end position="51"/>
    </location>
</feature>
<evidence type="ECO:0000313" key="2">
    <source>
        <dbReference type="EMBL" id="GAI57483.1"/>
    </source>
</evidence>
<name>X1PNT8_9ZZZZ</name>
<sequence length="88" mass="9532">MINFAALFTALVGIYFVAYEKGQGFTLLVFGKYELLAVMGAVIAGVAITLIRKLHDTDDSVAIYFSQCVVGMWLVIIPAFRGGIAVEL</sequence>
<accession>X1PNT8</accession>
<gene>
    <name evidence="2" type="ORF">S06H3_58845</name>
</gene>
<dbReference type="AlphaFoldDB" id="X1PNT8"/>